<comment type="caution">
    <text evidence="3">The sequence shown here is derived from an EMBL/GenBank/DDBJ whole genome shotgun (WGS) entry which is preliminary data.</text>
</comment>
<feature type="domain" description="Kinesin-associated microtubule-binding" evidence="2">
    <location>
        <begin position="463"/>
        <end position="497"/>
    </location>
</feature>
<feature type="region of interest" description="Disordered" evidence="1">
    <location>
        <begin position="508"/>
        <end position="617"/>
    </location>
</feature>
<feature type="non-terminal residue" evidence="3">
    <location>
        <position position="1"/>
    </location>
</feature>
<dbReference type="InterPro" id="IPR025901">
    <property type="entry name" value="Kinesin-assoc_MT-bd_dom"/>
</dbReference>
<organism evidence="3 4">
    <name type="scientific">Meganyctiphanes norvegica</name>
    <name type="common">Northern krill</name>
    <name type="synonym">Thysanopoda norvegica</name>
    <dbReference type="NCBI Taxonomy" id="48144"/>
    <lineage>
        <taxon>Eukaryota</taxon>
        <taxon>Metazoa</taxon>
        <taxon>Ecdysozoa</taxon>
        <taxon>Arthropoda</taxon>
        <taxon>Crustacea</taxon>
        <taxon>Multicrustacea</taxon>
        <taxon>Malacostraca</taxon>
        <taxon>Eumalacostraca</taxon>
        <taxon>Eucarida</taxon>
        <taxon>Euphausiacea</taxon>
        <taxon>Euphausiidae</taxon>
        <taxon>Meganyctiphanes</taxon>
    </lineage>
</organism>
<name>A0AAV2PNR9_MEGNR</name>
<keyword evidence="4" id="KW-1185">Reference proteome</keyword>
<feature type="compositionally biased region" description="Polar residues" evidence="1">
    <location>
        <begin position="532"/>
        <end position="542"/>
    </location>
</feature>
<reference evidence="3 4" key="1">
    <citation type="submission" date="2024-05" db="EMBL/GenBank/DDBJ databases">
        <authorList>
            <person name="Wallberg A."/>
        </authorList>
    </citation>
    <scope>NUCLEOTIDE SEQUENCE [LARGE SCALE GENOMIC DNA]</scope>
</reference>
<sequence>RHLLNKHQDTEAKLHTEGYGLIDVADITTTDIGKLQDKLDRKRLVETKNEDIVADFQQSYSDNVDAMKEHMTRFIAQKQQNLTNISDSMGSSIEKFKVEVTNMTDKLSSFTQEQSDLLDQLQNLNDEQIKELILSNSSFSEKVSGINSSCLETLRSTYSVQMKEAIEKIATHTASNANLVAKLQTTLHEKLNVLSEKCLKNKNEQGVLCEEIIAKVNKLASAHSKSIESNLSSTQTIRNTSDQHSKYVASTLASIKEQLEALEVAASQQHSSTIATLSTLDTELEESAGQTKCSEVEIVHVANTLKKNSANHAEAIDTLKETTQVDMDDVCNKMESTIQHLGEERCGLDSLVDRCIQQTTSTLTQVNEETAHYRETINTKSSENVKLHAEKTQNIQSSMTESSETVSKLLVSSLSQQESSHKELQVEVLGVEGALGGLATELHDHLSESRLQVIDLLNDKMIQDVPTGQTPVRREYRYQSSLSRTSPHEKILRSYRTGSYAKIPLPKLDDFEDDSFSSPDVSPVLSRRNSEESLQVSQTNLDGSRFKVPTPPVMNRQNSREDSSLSKDSGLPLSRSSSTHSLGDLKENREMSSLVRRGSGKRRELKTPINYQDKSLERNQETRNIKVLGVKN</sequence>
<evidence type="ECO:0000313" key="3">
    <source>
        <dbReference type="EMBL" id="CAL4061404.1"/>
    </source>
</evidence>
<proteinExistence type="predicted"/>
<dbReference type="GO" id="GO:0008017">
    <property type="term" value="F:microtubule binding"/>
    <property type="evidence" value="ECO:0007669"/>
    <property type="project" value="InterPro"/>
</dbReference>
<dbReference type="Pfam" id="PF13931">
    <property type="entry name" value="Microtub_bind"/>
    <property type="match status" value="1"/>
</dbReference>
<feature type="compositionally biased region" description="Low complexity" evidence="1">
    <location>
        <begin position="516"/>
        <end position="526"/>
    </location>
</feature>
<gene>
    <name evidence="3" type="ORF">MNOR_LOCUS2144</name>
</gene>
<evidence type="ECO:0000313" key="4">
    <source>
        <dbReference type="Proteomes" id="UP001497623"/>
    </source>
</evidence>
<dbReference type="AlphaFoldDB" id="A0AAV2PNR9"/>
<accession>A0AAV2PNR9</accession>
<protein>
    <recommendedName>
        <fullName evidence="2">Kinesin-associated microtubule-binding domain-containing protein</fullName>
    </recommendedName>
</protein>
<evidence type="ECO:0000256" key="1">
    <source>
        <dbReference type="SAM" id="MobiDB-lite"/>
    </source>
</evidence>
<dbReference type="Proteomes" id="UP001497623">
    <property type="component" value="Unassembled WGS sequence"/>
</dbReference>
<evidence type="ECO:0000259" key="2">
    <source>
        <dbReference type="Pfam" id="PF13931"/>
    </source>
</evidence>
<dbReference type="EMBL" id="CAXKWB010000622">
    <property type="protein sequence ID" value="CAL4061404.1"/>
    <property type="molecule type" value="Genomic_DNA"/>
</dbReference>